<dbReference type="AlphaFoldDB" id="A0A2T5GGE6"/>
<dbReference type="InterPro" id="IPR016169">
    <property type="entry name" value="FAD-bd_PCMH_sub2"/>
</dbReference>
<keyword evidence="2" id="KW-0274">FAD</keyword>
<feature type="domain" description="FAD-binding PCMH-type" evidence="3">
    <location>
        <begin position="1"/>
        <end position="231"/>
    </location>
</feature>
<dbReference type="SUPFAM" id="SSF55447">
    <property type="entry name" value="CO dehydrogenase flavoprotein C-terminal domain-like"/>
    <property type="match status" value="1"/>
</dbReference>
<evidence type="ECO:0000256" key="2">
    <source>
        <dbReference type="ARBA" id="ARBA00022827"/>
    </source>
</evidence>
<dbReference type="SUPFAM" id="SSF56176">
    <property type="entry name" value="FAD-binding/transporter-associated domain-like"/>
    <property type="match status" value="1"/>
</dbReference>
<dbReference type="InterPro" id="IPR002346">
    <property type="entry name" value="Mopterin_DH_FAD-bd"/>
</dbReference>
<dbReference type="Pfam" id="PF03450">
    <property type="entry name" value="CO_deh_flav_C"/>
    <property type="match status" value="1"/>
</dbReference>
<dbReference type="InterPro" id="IPR051312">
    <property type="entry name" value="Diverse_Substr_Oxidored"/>
</dbReference>
<organism evidence="4 5">
    <name type="scientific">Sphingomonas aurantiaca</name>
    <dbReference type="NCBI Taxonomy" id="185949"/>
    <lineage>
        <taxon>Bacteria</taxon>
        <taxon>Pseudomonadati</taxon>
        <taxon>Pseudomonadota</taxon>
        <taxon>Alphaproteobacteria</taxon>
        <taxon>Sphingomonadales</taxon>
        <taxon>Sphingomonadaceae</taxon>
        <taxon>Sphingomonas</taxon>
    </lineage>
</organism>
<comment type="caution">
    <text evidence="4">The sequence shown here is derived from an EMBL/GenBank/DDBJ whole genome shotgun (WGS) entry which is preliminary data.</text>
</comment>
<dbReference type="PANTHER" id="PTHR42659">
    <property type="entry name" value="XANTHINE DEHYDROGENASE SUBUNIT C-RELATED"/>
    <property type="match status" value="1"/>
</dbReference>
<dbReference type="RefSeq" id="WP_107959594.1">
    <property type="nucleotide sequence ID" value="NZ_JASPFP010000001.1"/>
</dbReference>
<dbReference type="SMART" id="SM01092">
    <property type="entry name" value="CO_deh_flav_C"/>
    <property type="match status" value="1"/>
</dbReference>
<accession>A0A2T5GGE6</accession>
<evidence type="ECO:0000256" key="1">
    <source>
        <dbReference type="ARBA" id="ARBA00022630"/>
    </source>
</evidence>
<evidence type="ECO:0000313" key="5">
    <source>
        <dbReference type="Proteomes" id="UP000244189"/>
    </source>
</evidence>
<dbReference type="InterPro" id="IPR016166">
    <property type="entry name" value="FAD-bd_PCMH"/>
</dbReference>
<evidence type="ECO:0000313" key="4">
    <source>
        <dbReference type="EMBL" id="PTQ58390.1"/>
    </source>
</evidence>
<dbReference type="Gene3D" id="3.30.390.50">
    <property type="entry name" value="CO dehydrogenase flavoprotein, C-terminal domain"/>
    <property type="match status" value="1"/>
</dbReference>
<keyword evidence="1" id="KW-0285">Flavoprotein</keyword>
<dbReference type="InterPro" id="IPR005107">
    <property type="entry name" value="CO_DH_flav_C"/>
</dbReference>
<sequence length="339" mass="35432">MRPFTYARPESAAAAVRAFMAAGAGAHYIAGGTSLYDLMKLDIEKPQHLIDVTTIRGLDAIETNGERLRFEALAPMSAVATDKVVLRDYPILAEALWKAASQQLRNMATVGGNLLQRTRCLYFRNGAGGTSVGNTYPCNKREPGSGCAAIGGLDRGQAVLGQSSSCTAVSPGDWPVALVALDAYVEVLGAGGSRAIPIAELYRLPGSTPNLEFTLQPGEMITAIVVPKTKAGRHSTYHKIRDRESYAFALASAAVALDMDGDTVTRARIGLGGVATKPWRATAAEALLAGKPLTPATALAAGHAAFADAKAGQHNGFKIELGARTVADALTIAAARNRS</sequence>
<dbReference type="Proteomes" id="UP000244189">
    <property type="component" value="Unassembled WGS sequence"/>
</dbReference>
<protein>
    <submittedName>
        <fullName evidence="4">Xanthine dehydrogenase YagS FAD-binding subunit</fullName>
    </submittedName>
</protein>
<keyword evidence="5" id="KW-1185">Reference proteome</keyword>
<dbReference type="PANTHER" id="PTHR42659:SF1">
    <property type="entry name" value="OXIDOREDUCTASE"/>
    <property type="match status" value="1"/>
</dbReference>
<dbReference type="InterPro" id="IPR036318">
    <property type="entry name" value="FAD-bd_PCMH-like_sf"/>
</dbReference>
<name>A0A2T5GGE6_9SPHN</name>
<evidence type="ECO:0000259" key="3">
    <source>
        <dbReference type="PROSITE" id="PS51387"/>
    </source>
</evidence>
<dbReference type="EMBL" id="QAOG01000008">
    <property type="protein sequence ID" value="PTQ58390.1"/>
    <property type="molecule type" value="Genomic_DNA"/>
</dbReference>
<dbReference type="InterPro" id="IPR036683">
    <property type="entry name" value="CO_DH_flav_C_dom_sf"/>
</dbReference>
<dbReference type="GO" id="GO:0016491">
    <property type="term" value="F:oxidoreductase activity"/>
    <property type="evidence" value="ECO:0007669"/>
    <property type="project" value="InterPro"/>
</dbReference>
<dbReference type="InterPro" id="IPR016167">
    <property type="entry name" value="FAD-bd_PCMH_sub1"/>
</dbReference>
<proteinExistence type="predicted"/>
<dbReference type="Gene3D" id="3.30.465.10">
    <property type="match status" value="2"/>
</dbReference>
<dbReference type="Pfam" id="PF00941">
    <property type="entry name" value="FAD_binding_5"/>
    <property type="match status" value="1"/>
</dbReference>
<dbReference type="Gene3D" id="3.30.43.10">
    <property type="entry name" value="Uridine Diphospho-n-acetylenolpyruvylglucosamine Reductase, domain 2"/>
    <property type="match status" value="1"/>
</dbReference>
<gene>
    <name evidence="4" type="ORF">C8J26_3691</name>
</gene>
<reference evidence="4 5" key="1">
    <citation type="submission" date="2018-04" db="EMBL/GenBank/DDBJ databases">
        <title>Genomic Encyclopedia of Type Strains, Phase III (KMG-III): the genomes of soil and plant-associated and newly described type strains.</title>
        <authorList>
            <person name="Whitman W."/>
        </authorList>
    </citation>
    <scope>NUCLEOTIDE SEQUENCE [LARGE SCALE GENOMIC DNA]</scope>
    <source>
        <strain evidence="4 5">MA101b</strain>
    </source>
</reference>
<dbReference type="GO" id="GO:0071949">
    <property type="term" value="F:FAD binding"/>
    <property type="evidence" value="ECO:0007669"/>
    <property type="project" value="InterPro"/>
</dbReference>
<dbReference type="PROSITE" id="PS51387">
    <property type="entry name" value="FAD_PCMH"/>
    <property type="match status" value="1"/>
</dbReference>